<dbReference type="KEGG" id="tasa:A1Q1_07919"/>
<dbReference type="VEuPathDB" id="FungiDB:A1Q1_07919"/>
<comment type="caution">
    <text evidence="1">The sequence shown here is derived from an EMBL/GenBank/DDBJ whole genome shotgun (WGS) entry which is preliminary data.</text>
</comment>
<sequence length="702" mass="78568">MRCASVTTSTLEVSPIMTISLLVVFVPRIPLLVKAETVPLERASRKMSGGQTFTSALAFEARGWMQLLRTSAPCRDHTHRTHKPSPRSVECQGDPILTRANPFANHPLLTLLMPGHLTLREATKIQETHGPLVCYRVPLAFVRLKNPSYQSEDAASAFLYFCDPTSRKAFGFKNRFYQDAAPYDGQYALHRGACELSEDFKWAFDIDASSVHEAIGWYVARVQENLAASLVEQSHLEPVQFPGADWQAVGAWRRAETSGWQRTAQANDSQKRWNVRRGPPLPAQHWAPYILRFDWVSGPVFQFPPISHVVGTMVCHREFSEKVALELYGVFLDCNLRLYQKPDTCDEKRDPFVDRLVTGISGLTVLFLACTIVSDEVACAKLLQMPTAGLRILKDLHDQGLGDFCSKVVRPQVKAMLQALFEGERDLTTTAWGQRLSLLVSLHLCRPNGKLATWGETDYPEPLLLDVLRLGPSRIRSIPIEYEAAATGFFAGNAVGTLIQLLSKRIIEREAKGRKHRTLVTLTTEWTTNLVSVGQSVAPMLVGSGGGYATPFSLEQTRGLLHDWIDERTARQTSSLRSACDHVLELFDERLYKFDRKFGKDVDLSPFRTQGSQALKIALDADPQAHYDRSIRARGSSARYRFLVDCPSKRCNGQRERFWSNLFEKKLALIDQDDDAHGAYGLLSSSRRSDTSPRAAVSAASN</sequence>
<evidence type="ECO:0000313" key="1">
    <source>
        <dbReference type="EMBL" id="EJT50946.1"/>
    </source>
</evidence>
<evidence type="ECO:0000313" key="2">
    <source>
        <dbReference type="Proteomes" id="UP000002748"/>
    </source>
</evidence>
<reference evidence="1 2" key="1">
    <citation type="journal article" date="2012" name="Eukaryot. Cell">
        <title>Draft genome sequence of CBS 2479, the standard type strain of Trichosporon asahii.</title>
        <authorList>
            <person name="Yang R.Y."/>
            <person name="Li H.T."/>
            <person name="Zhu H."/>
            <person name="Zhou G.P."/>
            <person name="Wang M."/>
            <person name="Wang L."/>
        </authorList>
    </citation>
    <scope>NUCLEOTIDE SEQUENCE [LARGE SCALE GENOMIC DNA]</scope>
    <source>
        <strain evidence="2">ATCC 90039 / CBS 2479 / JCM 2466 / KCTC 7840 / NCYC 2677 / UAMH 7654</strain>
    </source>
</reference>
<dbReference type="GeneID" id="25991431"/>
<name>J5THI1_TRIAS</name>
<dbReference type="Proteomes" id="UP000002748">
    <property type="component" value="Unassembled WGS sequence"/>
</dbReference>
<dbReference type="AlphaFoldDB" id="J5THI1"/>
<dbReference type="RefSeq" id="XP_014182378.1">
    <property type="nucleotide sequence ID" value="XM_014326903.1"/>
</dbReference>
<protein>
    <submittedName>
        <fullName evidence="1">Uncharacterized protein</fullName>
    </submittedName>
</protein>
<dbReference type="EMBL" id="ALBS01000080">
    <property type="protein sequence ID" value="EJT50946.1"/>
    <property type="molecule type" value="Genomic_DNA"/>
</dbReference>
<gene>
    <name evidence="1" type="ORF">A1Q1_07919</name>
</gene>
<dbReference type="HOGENOM" id="CLU_392867_0_0_1"/>
<proteinExistence type="predicted"/>
<accession>J5THI1</accession>
<organism evidence="1 2">
    <name type="scientific">Trichosporon asahii var. asahii (strain ATCC 90039 / CBS 2479 / JCM 2466 / KCTC 7840 / NBRC 103889/ NCYC 2677 / UAMH 7654)</name>
    <name type="common">Yeast</name>
    <dbReference type="NCBI Taxonomy" id="1186058"/>
    <lineage>
        <taxon>Eukaryota</taxon>
        <taxon>Fungi</taxon>
        <taxon>Dikarya</taxon>
        <taxon>Basidiomycota</taxon>
        <taxon>Agaricomycotina</taxon>
        <taxon>Tremellomycetes</taxon>
        <taxon>Trichosporonales</taxon>
        <taxon>Trichosporonaceae</taxon>
        <taxon>Trichosporon</taxon>
    </lineage>
</organism>